<evidence type="ECO:0000313" key="3">
    <source>
        <dbReference type="Proteomes" id="UP000238642"/>
    </source>
</evidence>
<keyword evidence="1" id="KW-1133">Transmembrane helix</keyword>
<feature type="transmembrane region" description="Helical" evidence="1">
    <location>
        <begin position="33"/>
        <end position="49"/>
    </location>
</feature>
<keyword evidence="3" id="KW-1185">Reference proteome</keyword>
<feature type="transmembrane region" description="Helical" evidence="1">
    <location>
        <begin position="89"/>
        <end position="109"/>
    </location>
</feature>
<evidence type="ECO:0000313" key="2">
    <source>
        <dbReference type="EMBL" id="PRD57142.1"/>
    </source>
</evidence>
<evidence type="ECO:0000256" key="1">
    <source>
        <dbReference type="SAM" id="Phobius"/>
    </source>
</evidence>
<comment type="caution">
    <text evidence="2">The sequence shown here is derived from an EMBL/GenBank/DDBJ whole genome shotgun (WGS) entry which is preliminary data.</text>
</comment>
<organism evidence="2 3">
    <name type="scientific">Sphingobacterium gobiense</name>
    <dbReference type="NCBI Taxonomy" id="1382456"/>
    <lineage>
        <taxon>Bacteria</taxon>
        <taxon>Pseudomonadati</taxon>
        <taxon>Bacteroidota</taxon>
        <taxon>Sphingobacteriia</taxon>
        <taxon>Sphingobacteriales</taxon>
        <taxon>Sphingobacteriaceae</taxon>
        <taxon>Sphingobacterium</taxon>
    </lineage>
</organism>
<sequence>MKPLFVLIGVWLISILVIKLWKSELDYKLSGKIALSVMLLFTALGHFIYAEGMSKMLPHFIPFSMQIIYATAFIEIIAAICIFIPPLRYITGVLLVFFFLAVLPANIFAAVTHLNYETGKYDGPGVDYLWFRIPFQLLLICWTYLSVIK</sequence>
<keyword evidence="1" id="KW-0812">Transmembrane</keyword>
<accession>A0A2S9JV27</accession>
<feature type="transmembrane region" description="Helical" evidence="1">
    <location>
        <begin position="61"/>
        <end position="84"/>
    </location>
</feature>
<evidence type="ECO:0008006" key="4">
    <source>
        <dbReference type="Google" id="ProtNLM"/>
    </source>
</evidence>
<reference evidence="2 3" key="1">
    <citation type="submission" date="2018-02" db="EMBL/GenBank/DDBJ databases">
        <title>The draft genome of Sphingobacterium gobiense H7.</title>
        <authorList>
            <person name="Li L."/>
            <person name="Liu L."/>
            <person name="Zhang X."/>
            <person name="Wang T."/>
            <person name="Liang L."/>
        </authorList>
    </citation>
    <scope>NUCLEOTIDE SEQUENCE [LARGE SCALE GENOMIC DNA]</scope>
    <source>
        <strain evidence="2 3">ACCC 05757</strain>
    </source>
</reference>
<name>A0A2S9JV27_9SPHI</name>
<dbReference type="RefSeq" id="WP_105724650.1">
    <property type="nucleotide sequence ID" value="NZ_PVBS01000001.1"/>
</dbReference>
<feature type="transmembrane region" description="Helical" evidence="1">
    <location>
        <begin position="6"/>
        <end position="21"/>
    </location>
</feature>
<dbReference type="Proteomes" id="UP000238642">
    <property type="component" value="Unassembled WGS sequence"/>
</dbReference>
<dbReference type="EMBL" id="PVBS01000001">
    <property type="protein sequence ID" value="PRD57142.1"/>
    <property type="molecule type" value="Genomic_DNA"/>
</dbReference>
<protein>
    <recommendedName>
        <fullName evidence="4">DoxX family protein</fullName>
    </recommendedName>
</protein>
<dbReference type="OrthoDB" id="673526at2"/>
<feature type="transmembrane region" description="Helical" evidence="1">
    <location>
        <begin position="129"/>
        <end position="148"/>
    </location>
</feature>
<gene>
    <name evidence="2" type="ORF">C5749_08040</name>
</gene>
<dbReference type="AlphaFoldDB" id="A0A2S9JV27"/>
<dbReference type="PANTHER" id="PTHR36974">
    <property type="entry name" value="MEMBRANE PROTEIN-RELATED"/>
    <property type="match status" value="1"/>
</dbReference>
<keyword evidence="1" id="KW-0472">Membrane</keyword>
<dbReference type="PANTHER" id="PTHR36974:SF1">
    <property type="entry name" value="DOXX FAMILY MEMBRANE PROTEIN"/>
    <property type="match status" value="1"/>
</dbReference>
<proteinExistence type="predicted"/>